<evidence type="ECO:0000256" key="3">
    <source>
        <dbReference type="ARBA" id="ARBA00008343"/>
    </source>
</evidence>
<dbReference type="CDD" id="cd03431">
    <property type="entry name" value="NUDIX_DNA_Glycosylase_C-MutY"/>
    <property type="match status" value="1"/>
</dbReference>
<dbReference type="SUPFAM" id="SSF48150">
    <property type="entry name" value="DNA-glycosylase"/>
    <property type="match status" value="1"/>
</dbReference>
<dbReference type="PANTHER" id="PTHR42944">
    <property type="entry name" value="ADENINE DNA GLYCOSYLASE"/>
    <property type="match status" value="1"/>
</dbReference>
<evidence type="ECO:0000259" key="15">
    <source>
        <dbReference type="SMART" id="SM00478"/>
    </source>
</evidence>
<evidence type="ECO:0000256" key="8">
    <source>
        <dbReference type="ARBA" id="ARBA00022763"/>
    </source>
</evidence>
<dbReference type="SUPFAM" id="SSF55811">
    <property type="entry name" value="Nudix"/>
    <property type="match status" value="1"/>
</dbReference>
<evidence type="ECO:0000256" key="1">
    <source>
        <dbReference type="ARBA" id="ARBA00000843"/>
    </source>
</evidence>
<keyword evidence="10 14" id="KW-0408">Iron</keyword>
<keyword evidence="11" id="KW-0411">Iron-sulfur</keyword>
<keyword evidence="17" id="KW-1185">Reference proteome</keyword>
<evidence type="ECO:0000256" key="12">
    <source>
        <dbReference type="ARBA" id="ARBA00023204"/>
    </source>
</evidence>
<dbReference type="SMART" id="SM00478">
    <property type="entry name" value="ENDO3c"/>
    <property type="match status" value="1"/>
</dbReference>
<dbReference type="InterPro" id="IPR015797">
    <property type="entry name" value="NUDIX_hydrolase-like_dom_sf"/>
</dbReference>
<dbReference type="Gene3D" id="3.90.79.10">
    <property type="entry name" value="Nucleoside Triphosphate Pyrophosphohydrolase"/>
    <property type="match status" value="1"/>
</dbReference>
<comment type="catalytic activity">
    <reaction evidence="1 14">
        <text>Hydrolyzes free adenine bases from 7,8-dihydro-8-oxoguanine:adenine mismatched double-stranded DNA, leaving an apurinic site.</text>
        <dbReference type="EC" id="3.2.2.31"/>
    </reaction>
</comment>
<dbReference type="InterPro" id="IPR011257">
    <property type="entry name" value="DNA_glycosylase"/>
</dbReference>
<evidence type="ECO:0000256" key="13">
    <source>
        <dbReference type="ARBA" id="ARBA00023295"/>
    </source>
</evidence>
<evidence type="ECO:0000256" key="6">
    <source>
        <dbReference type="ARBA" id="ARBA00022485"/>
    </source>
</evidence>
<dbReference type="InterPro" id="IPR029119">
    <property type="entry name" value="MutY_C"/>
</dbReference>
<keyword evidence="6" id="KW-0004">4Fe-4S</keyword>
<dbReference type="Pfam" id="PF14815">
    <property type="entry name" value="NUDIX_4"/>
    <property type="match status" value="1"/>
</dbReference>
<dbReference type="InterPro" id="IPR000445">
    <property type="entry name" value="HhH_motif"/>
</dbReference>
<evidence type="ECO:0000313" key="16">
    <source>
        <dbReference type="EMBL" id="NKN32725.1"/>
    </source>
</evidence>
<evidence type="ECO:0000256" key="5">
    <source>
        <dbReference type="ARBA" id="ARBA00022023"/>
    </source>
</evidence>
<protein>
    <recommendedName>
        <fullName evidence="5 14">Adenine DNA glycosylase</fullName>
        <ecNumber evidence="4 14">3.2.2.31</ecNumber>
    </recommendedName>
</protein>
<dbReference type="Pfam" id="PF00730">
    <property type="entry name" value="HhH-GPD"/>
    <property type="match status" value="1"/>
</dbReference>
<keyword evidence="13 14" id="KW-0326">Glycosidase</keyword>
<dbReference type="InterPro" id="IPR004036">
    <property type="entry name" value="Endonuclease-III-like_CS2"/>
</dbReference>
<keyword evidence="9" id="KW-0378">Hydrolase</keyword>
<keyword evidence="7" id="KW-0479">Metal-binding</keyword>
<evidence type="ECO:0000256" key="11">
    <source>
        <dbReference type="ARBA" id="ARBA00023014"/>
    </source>
</evidence>
<dbReference type="NCBIfam" id="TIGR01084">
    <property type="entry name" value="mutY"/>
    <property type="match status" value="1"/>
</dbReference>
<evidence type="ECO:0000256" key="4">
    <source>
        <dbReference type="ARBA" id="ARBA00012045"/>
    </source>
</evidence>
<comment type="cofactor">
    <cofactor evidence="14">
        <name>[4Fe-4S] cluster</name>
        <dbReference type="ChEBI" id="CHEBI:49883"/>
    </cofactor>
    <text evidence="14">Binds 1 [4Fe-4S] cluster.</text>
</comment>
<gene>
    <name evidence="16" type="primary">mutY</name>
    <name evidence="16" type="ORF">HF203_05760</name>
</gene>
<accession>A0ABX1I8M0</accession>
<dbReference type="CDD" id="cd00056">
    <property type="entry name" value="ENDO3c"/>
    <property type="match status" value="1"/>
</dbReference>
<dbReference type="Pfam" id="PF00633">
    <property type="entry name" value="HHH"/>
    <property type="match status" value="1"/>
</dbReference>
<dbReference type="InterPro" id="IPR023170">
    <property type="entry name" value="HhH_base_excis_C"/>
</dbReference>
<dbReference type="PANTHER" id="PTHR42944:SF1">
    <property type="entry name" value="ADENINE DNA GLYCOSYLASE"/>
    <property type="match status" value="1"/>
</dbReference>
<dbReference type="InterPro" id="IPR005760">
    <property type="entry name" value="A/G_AdeGlyc_MutY"/>
</dbReference>
<dbReference type="InterPro" id="IPR003265">
    <property type="entry name" value="HhH-GPD_domain"/>
</dbReference>
<evidence type="ECO:0000256" key="9">
    <source>
        <dbReference type="ARBA" id="ARBA00022801"/>
    </source>
</evidence>
<evidence type="ECO:0000256" key="2">
    <source>
        <dbReference type="ARBA" id="ARBA00002933"/>
    </source>
</evidence>
<evidence type="ECO:0000313" key="17">
    <source>
        <dbReference type="Proteomes" id="UP000740754"/>
    </source>
</evidence>
<dbReference type="Gene3D" id="1.10.1670.10">
    <property type="entry name" value="Helix-hairpin-Helix base-excision DNA repair enzymes (C-terminal)"/>
    <property type="match status" value="1"/>
</dbReference>
<comment type="caution">
    <text evidence="16">The sequence shown here is derived from an EMBL/GenBank/DDBJ whole genome shotgun (WGS) entry which is preliminary data.</text>
</comment>
<keyword evidence="8 14" id="KW-0227">DNA damage</keyword>
<comment type="function">
    <text evidence="2">Adenine glycosylase active on G-A mispairs. MutY also corrects error-prone DNA synthesis past GO lesions which are due to the oxidatively damaged form of guanine: 7,8-dihydro-8-oxoguanine (8-oxo-dGTP).</text>
</comment>
<evidence type="ECO:0000256" key="7">
    <source>
        <dbReference type="ARBA" id="ARBA00022723"/>
    </source>
</evidence>
<reference evidence="16 17" key="1">
    <citation type="submission" date="2020-04" db="EMBL/GenBank/DDBJ databases">
        <title>Draft Whole-Genome sequence of Marichromatium bheemlicum DSM 18632, type strain.</title>
        <authorList>
            <person name="Kyndt J.A."/>
            <person name="Meyer T.E."/>
        </authorList>
    </citation>
    <scope>NUCLEOTIDE SEQUENCE [LARGE SCALE GENOMIC DNA]</scope>
    <source>
        <strain evidence="16 17">DSM 18632</strain>
    </source>
</reference>
<proteinExistence type="inferred from homology"/>
<evidence type="ECO:0000256" key="10">
    <source>
        <dbReference type="ARBA" id="ARBA00023004"/>
    </source>
</evidence>
<dbReference type="Gene3D" id="1.10.340.30">
    <property type="entry name" value="Hypothetical protein, domain 2"/>
    <property type="match status" value="1"/>
</dbReference>
<comment type="similarity">
    <text evidence="3 14">Belongs to the Nth/MutY family.</text>
</comment>
<name>A0ABX1I8M0_9GAMM</name>
<evidence type="ECO:0000256" key="14">
    <source>
        <dbReference type="RuleBase" id="RU365096"/>
    </source>
</evidence>
<dbReference type="PROSITE" id="PS01155">
    <property type="entry name" value="ENDONUCLEASE_III_2"/>
    <property type="match status" value="1"/>
</dbReference>
<keyword evidence="12" id="KW-0234">DNA repair</keyword>
<dbReference type="EC" id="3.2.2.31" evidence="4 14"/>
<organism evidence="16 17">
    <name type="scientific">Marichromatium bheemlicum</name>
    <dbReference type="NCBI Taxonomy" id="365339"/>
    <lineage>
        <taxon>Bacteria</taxon>
        <taxon>Pseudomonadati</taxon>
        <taxon>Pseudomonadota</taxon>
        <taxon>Gammaproteobacteria</taxon>
        <taxon>Chromatiales</taxon>
        <taxon>Chromatiaceae</taxon>
        <taxon>Marichromatium</taxon>
    </lineage>
</organism>
<feature type="domain" description="HhH-GPD" evidence="15">
    <location>
        <begin position="53"/>
        <end position="204"/>
    </location>
</feature>
<sequence length="360" mass="39984">MSTPDLFANEPPAPWPPADFATAVLDWFDHHGRKDLPWQHEPTRYRVWVSEIMLQQTQVTVVIPYFTRFMARFPDLASLAAAPLDEVLSLWSGLGYYARARNLHRAARTIVETHGGRFPDTLAAVEALPGIGRSTAGAILSLADGQPLPILDGNVKRVLARCFAVDGWPGQSAVLKRLWQLSERCTPHQRTGAYNQAMMDLGATLCTRATPDCAHCPLAARCQALHQGRQRELPAPRPRRTLPERRTRMLVVRNAAGAVLLRRRPASGIWGGLWSLPEIAPDNDPAGWCLDRFNRAPDTVETLPGRRHTFTHFVLEIEVVALGLIAPETDVGEDGWRWSPPEERTAIGLPAPVADILQRL</sequence>
<dbReference type="NCBIfam" id="NF008132">
    <property type="entry name" value="PRK10880.1"/>
    <property type="match status" value="1"/>
</dbReference>
<dbReference type="EMBL" id="JAAXKX010000005">
    <property type="protein sequence ID" value="NKN32725.1"/>
    <property type="molecule type" value="Genomic_DNA"/>
</dbReference>
<dbReference type="InterPro" id="IPR044298">
    <property type="entry name" value="MIG/MutY"/>
</dbReference>
<dbReference type="RefSeq" id="WP_168667532.1">
    <property type="nucleotide sequence ID" value="NZ_JAAXKX010000005.1"/>
</dbReference>
<dbReference type="Proteomes" id="UP000740754">
    <property type="component" value="Unassembled WGS sequence"/>
</dbReference>